<gene>
    <name evidence="5" type="ORF">FHR82_007210</name>
</gene>
<dbReference type="PANTHER" id="PTHR33204">
    <property type="entry name" value="TRANSCRIPTIONAL REGULATOR, MARR FAMILY"/>
    <property type="match status" value="1"/>
</dbReference>
<dbReference type="SUPFAM" id="SSF46785">
    <property type="entry name" value="Winged helix' DNA-binding domain"/>
    <property type="match status" value="1"/>
</dbReference>
<reference evidence="5 6" key="1">
    <citation type="submission" date="2020-08" db="EMBL/GenBank/DDBJ databases">
        <title>Genomic Encyclopedia of Type Strains, Phase III (KMG-III): the genomes of soil and plant-associated and newly described type strains.</title>
        <authorList>
            <person name="Whitman W."/>
        </authorList>
    </citation>
    <scope>NUCLEOTIDE SEQUENCE [LARGE SCALE GENOMIC DNA]</scope>
    <source>
        <strain evidence="5 6">CECT 8960</strain>
    </source>
</reference>
<accession>A0A7W7VHZ5</accession>
<evidence type="ECO:0000256" key="1">
    <source>
        <dbReference type="ARBA" id="ARBA00023015"/>
    </source>
</evidence>
<keyword evidence="6" id="KW-1185">Reference proteome</keyword>
<keyword evidence="1" id="KW-0805">Transcription regulation</keyword>
<dbReference type="GO" id="GO:0003677">
    <property type="term" value="F:DNA binding"/>
    <property type="evidence" value="ECO:0007669"/>
    <property type="project" value="UniProtKB-KW"/>
</dbReference>
<dbReference type="InterPro" id="IPR036388">
    <property type="entry name" value="WH-like_DNA-bd_sf"/>
</dbReference>
<proteinExistence type="predicted"/>
<dbReference type="InterPro" id="IPR036390">
    <property type="entry name" value="WH_DNA-bd_sf"/>
</dbReference>
<evidence type="ECO:0000259" key="4">
    <source>
        <dbReference type="PROSITE" id="PS51118"/>
    </source>
</evidence>
<protein>
    <submittedName>
        <fullName evidence="5">DNA-binding HxlR family transcriptional regulator</fullName>
    </submittedName>
</protein>
<dbReference type="PANTHER" id="PTHR33204:SF18">
    <property type="entry name" value="TRANSCRIPTIONAL REGULATORY PROTEIN"/>
    <property type="match status" value="1"/>
</dbReference>
<evidence type="ECO:0000256" key="2">
    <source>
        <dbReference type="ARBA" id="ARBA00023125"/>
    </source>
</evidence>
<evidence type="ECO:0000313" key="5">
    <source>
        <dbReference type="EMBL" id="MBB4910951.1"/>
    </source>
</evidence>
<dbReference type="PROSITE" id="PS51118">
    <property type="entry name" value="HTH_HXLR"/>
    <property type="match status" value="1"/>
</dbReference>
<dbReference type="AlphaFoldDB" id="A0A7W7VHZ5"/>
<evidence type="ECO:0000256" key="3">
    <source>
        <dbReference type="ARBA" id="ARBA00023163"/>
    </source>
</evidence>
<keyword evidence="3" id="KW-0804">Transcription</keyword>
<dbReference type="EMBL" id="JACHJQ010000008">
    <property type="protein sequence ID" value="MBB4910951.1"/>
    <property type="molecule type" value="Genomic_DNA"/>
</dbReference>
<dbReference type="Pfam" id="PF01638">
    <property type="entry name" value="HxlR"/>
    <property type="match status" value="1"/>
</dbReference>
<keyword evidence="2 5" id="KW-0238">DNA-binding</keyword>
<feature type="domain" description="HTH hxlR-type" evidence="4">
    <location>
        <begin position="8"/>
        <end position="104"/>
    </location>
</feature>
<evidence type="ECO:0000313" key="6">
    <source>
        <dbReference type="Proteomes" id="UP000520767"/>
    </source>
</evidence>
<dbReference type="RefSeq" id="WP_311771424.1">
    <property type="nucleotide sequence ID" value="NZ_JACHJQ010000008.1"/>
</dbReference>
<sequence length="220" mass="24309">MYRYEQHCPVARAAEVVTEPWTLLVLRELLRGSERRADIAKGVPRMSASLLTARLRTLTAHGLVAEVPNRAREKRYRLTEAGRGLRPVVDQLGRWGQRWLAPPGLRDLDTELLLRDICAQVERLPDRALTVALTVTDAPGTSRWWIALTPSGATPHPGRPPEADVRAVCTLSGLAGAWLGRHSWLRAVRDRTVVFSGAPDAVRTVLACVGVSRYASRETA</sequence>
<comment type="caution">
    <text evidence="5">The sequence shown here is derived from an EMBL/GenBank/DDBJ whole genome shotgun (WGS) entry which is preliminary data.</text>
</comment>
<dbReference type="Proteomes" id="UP000520767">
    <property type="component" value="Unassembled WGS sequence"/>
</dbReference>
<name>A0A7W7VHZ5_9PSEU</name>
<organism evidence="5 6">
    <name type="scientific">Actinophytocola algeriensis</name>
    <dbReference type="NCBI Taxonomy" id="1768010"/>
    <lineage>
        <taxon>Bacteria</taxon>
        <taxon>Bacillati</taxon>
        <taxon>Actinomycetota</taxon>
        <taxon>Actinomycetes</taxon>
        <taxon>Pseudonocardiales</taxon>
        <taxon>Pseudonocardiaceae</taxon>
    </lineage>
</organism>
<dbReference type="Gene3D" id="1.10.10.10">
    <property type="entry name" value="Winged helix-like DNA-binding domain superfamily/Winged helix DNA-binding domain"/>
    <property type="match status" value="1"/>
</dbReference>
<dbReference type="InterPro" id="IPR002577">
    <property type="entry name" value="HTH_HxlR"/>
</dbReference>